<accession>A3SN46</accession>
<gene>
    <name evidence="2" type="ORF">ISM_13510</name>
</gene>
<dbReference type="Gene3D" id="3.20.20.140">
    <property type="entry name" value="Metal-dependent hydrolases"/>
    <property type="match status" value="1"/>
</dbReference>
<dbReference type="InterPro" id="IPR011059">
    <property type="entry name" value="Metal-dep_hydrolase_composite"/>
</dbReference>
<dbReference type="GO" id="GO:0016810">
    <property type="term" value="F:hydrolase activity, acting on carbon-nitrogen (but not peptide) bonds"/>
    <property type="evidence" value="ECO:0007669"/>
    <property type="project" value="InterPro"/>
</dbReference>
<sequence length="552" mass="59244">MAADLIILNGHLKTFDPARPTASALAITDGRITAVGSESDIRDLAGPDTEIVDAQGGTVLPGFIESHIHLFSGAVELELLNLAGISHAEDAARLLRQRAETDSDAKVLLAVGAEYGLLGGAPITRQALDAILPDRPMAVMAADHHTVWANTPALTLAGLLHGADMPQGATVEMAADGTATGALFEFPAFMPLLAHMPTGGREYLGLTTGRNPEVAPDAAARATDKAALLRGLNHLAENGITSFHNMDGNLYQLELLQELLDEGHYIVRGEVPMHMLNTDPLDRLSEAQEMGRYASDWLWSRRVKLFADGVLDSGTALMCEPYPGSDSIGEQIFAPDHMNELVTRADAMGLQVSVHCVGCGAVRQVLDAYEAAQKANGPRDSRHRIEHVESLHPDDLPRFAALGVVASMQPLHSPRGGFFPPYAPGEILHAHQRPRAFGWRNMRDSGAHLIFSTDWPVVPVPVMPTIQGAVAPRDLSEDWGDNQAQTLDEALASYTRDAAWVEFNETQKGRLAPGMLGDVVILSRNLDDMAPDTLGQASPITTICGGHITYQA</sequence>
<dbReference type="CDD" id="cd01300">
    <property type="entry name" value="YtcJ_like"/>
    <property type="match status" value="1"/>
</dbReference>
<comment type="caution">
    <text evidence="2">The sequence shown here is derived from an EMBL/GenBank/DDBJ whole genome shotgun (WGS) entry which is preliminary data.</text>
</comment>
<name>A3SN46_ROSNI</name>
<proteinExistence type="predicted"/>
<evidence type="ECO:0000313" key="2">
    <source>
        <dbReference type="EMBL" id="EAP75886.1"/>
    </source>
</evidence>
<keyword evidence="3" id="KW-1185">Reference proteome</keyword>
<dbReference type="Gene3D" id="3.10.310.70">
    <property type="match status" value="1"/>
</dbReference>
<dbReference type="HOGENOM" id="CLU_009942_6_1_5"/>
<feature type="domain" description="Amidohydrolase 3" evidence="1">
    <location>
        <begin position="50"/>
        <end position="550"/>
    </location>
</feature>
<dbReference type="RefSeq" id="WP_009814711.1">
    <property type="nucleotide sequence ID" value="NZ_CH724156.1"/>
</dbReference>
<dbReference type="InterPro" id="IPR033932">
    <property type="entry name" value="YtcJ-like"/>
</dbReference>
<dbReference type="OrthoDB" id="9811399at2"/>
<dbReference type="Pfam" id="PF07969">
    <property type="entry name" value="Amidohydro_3"/>
    <property type="match status" value="1"/>
</dbReference>
<organism evidence="2 3">
    <name type="scientific">Roseovarius nubinhibens (strain ATCC BAA-591 / DSM 15170 / ISM)</name>
    <dbReference type="NCBI Taxonomy" id="89187"/>
    <lineage>
        <taxon>Bacteria</taxon>
        <taxon>Pseudomonadati</taxon>
        <taxon>Pseudomonadota</taxon>
        <taxon>Alphaproteobacteria</taxon>
        <taxon>Rhodobacterales</taxon>
        <taxon>Roseobacteraceae</taxon>
        <taxon>Roseovarius</taxon>
    </lineage>
</organism>
<dbReference type="SUPFAM" id="SSF51556">
    <property type="entry name" value="Metallo-dependent hydrolases"/>
    <property type="match status" value="1"/>
</dbReference>
<dbReference type="PANTHER" id="PTHR22642:SF2">
    <property type="entry name" value="PROTEIN LONG AFTER FAR-RED 3"/>
    <property type="match status" value="1"/>
</dbReference>
<evidence type="ECO:0000313" key="3">
    <source>
        <dbReference type="Proteomes" id="UP000005954"/>
    </source>
</evidence>
<dbReference type="InterPro" id="IPR032466">
    <property type="entry name" value="Metal_Hydrolase"/>
</dbReference>
<dbReference type="Proteomes" id="UP000005954">
    <property type="component" value="Unassembled WGS sequence"/>
</dbReference>
<dbReference type="AlphaFoldDB" id="A3SN46"/>
<dbReference type="EMBL" id="AALY01000002">
    <property type="protein sequence ID" value="EAP75886.1"/>
    <property type="molecule type" value="Genomic_DNA"/>
</dbReference>
<reference evidence="2 3" key="1">
    <citation type="submission" date="2005-12" db="EMBL/GenBank/DDBJ databases">
        <authorList>
            <person name="Moran M.A."/>
            <person name="Ferriera S."/>
            <person name="Johnson J."/>
            <person name="Kravitz S."/>
            <person name="Halpern A."/>
            <person name="Remington K."/>
            <person name="Beeson K."/>
            <person name="Tran B."/>
            <person name="Rogers Y.-H."/>
            <person name="Friedman R."/>
            <person name="Venter J.C."/>
        </authorList>
    </citation>
    <scope>NUCLEOTIDE SEQUENCE [LARGE SCALE GENOMIC DNA]</scope>
    <source>
        <strain evidence="3">ATCC BAA-591 / DSM 15170 / ISM</strain>
    </source>
</reference>
<dbReference type="InterPro" id="IPR013108">
    <property type="entry name" value="Amidohydro_3"/>
</dbReference>
<evidence type="ECO:0000259" key="1">
    <source>
        <dbReference type="Pfam" id="PF07969"/>
    </source>
</evidence>
<dbReference type="Gene3D" id="2.30.40.10">
    <property type="entry name" value="Urease, subunit C, domain 1"/>
    <property type="match status" value="1"/>
</dbReference>
<dbReference type="STRING" id="89187.ISM_13510"/>
<protein>
    <recommendedName>
        <fullName evidence="1">Amidohydrolase 3 domain-containing protein</fullName>
    </recommendedName>
</protein>
<dbReference type="SUPFAM" id="SSF51338">
    <property type="entry name" value="Composite domain of metallo-dependent hydrolases"/>
    <property type="match status" value="1"/>
</dbReference>
<dbReference type="eggNOG" id="COG1574">
    <property type="taxonomic scope" value="Bacteria"/>
</dbReference>
<dbReference type="PANTHER" id="PTHR22642">
    <property type="entry name" value="IMIDAZOLONEPROPIONASE"/>
    <property type="match status" value="1"/>
</dbReference>